<dbReference type="Pfam" id="PF13409">
    <property type="entry name" value="GST_N_2"/>
    <property type="match status" value="1"/>
</dbReference>
<dbReference type="AlphaFoldDB" id="A0A485BIN6"/>
<dbReference type="SUPFAM" id="SSF47616">
    <property type="entry name" value="GST C-terminal domain-like"/>
    <property type="match status" value="1"/>
</dbReference>
<dbReference type="PANTHER" id="PTHR44051:SF8">
    <property type="entry name" value="GLUTATHIONE S-TRANSFERASE GSTA"/>
    <property type="match status" value="1"/>
</dbReference>
<organism evidence="1 2">
    <name type="scientific">Raoultella terrigena</name>
    <name type="common">Klebsiella terrigena</name>
    <dbReference type="NCBI Taxonomy" id="577"/>
    <lineage>
        <taxon>Bacteria</taxon>
        <taxon>Pseudomonadati</taxon>
        <taxon>Pseudomonadota</taxon>
        <taxon>Gammaproteobacteria</taxon>
        <taxon>Enterobacterales</taxon>
        <taxon>Enterobacteriaceae</taxon>
        <taxon>Klebsiella/Raoultella group</taxon>
        <taxon>Raoultella</taxon>
    </lineage>
</organism>
<dbReference type="PROSITE" id="PS50405">
    <property type="entry name" value="GST_CTER"/>
    <property type="match status" value="1"/>
</dbReference>
<dbReference type="InterPro" id="IPR036282">
    <property type="entry name" value="Glutathione-S-Trfase_C_sf"/>
</dbReference>
<dbReference type="PROSITE" id="PS50404">
    <property type="entry name" value="GST_NTER"/>
    <property type="match status" value="1"/>
</dbReference>
<protein>
    <submittedName>
        <fullName evidence="1">Glutathione S-transferase GST-6.0</fullName>
        <ecNumber evidence="1">2.5.1.18</ecNumber>
    </submittedName>
</protein>
<dbReference type="EMBL" id="CAADJG010000002">
    <property type="protein sequence ID" value="VFS72063.1"/>
    <property type="molecule type" value="Genomic_DNA"/>
</dbReference>
<name>A0A485BIN6_RAOTE</name>
<dbReference type="CDD" id="cd03057">
    <property type="entry name" value="GST_N_Beta"/>
    <property type="match status" value="1"/>
</dbReference>
<evidence type="ECO:0000313" key="1">
    <source>
        <dbReference type="EMBL" id="VFS72063.1"/>
    </source>
</evidence>
<dbReference type="GO" id="GO:0004364">
    <property type="term" value="F:glutathione transferase activity"/>
    <property type="evidence" value="ECO:0007669"/>
    <property type="project" value="UniProtKB-EC"/>
</dbReference>
<keyword evidence="1" id="KW-0808">Transferase</keyword>
<dbReference type="Proteomes" id="UP000332594">
    <property type="component" value="Unassembled WGS sequence"/>
</dbReference>
<dbReference type="InterPro" id="IPR036249">
    <property type="entry name" value="Thioredoxin-like_sf"/>
</dbReference>
<proteinExistence type="predicted"/>
<dbReference type="EC" id="2.5.1.18" evidence="1"/>
<accession>A0A485BIN6</accession>
<dbReference type="Gene3D" id="3.40.30.10">
    <property type="entry name" value="Glutaredoxin"/>
    <property type="match status" value="1"/>
</dbReference>
<gene>
    <name evidence="1" type="primary">gstB_2</name>
    <name evidence="1" type="ORF">NCTC13038_02487</name>
</gene>
<dbReference type="InterPro" id="IPR004045">
    <property type="entry name" value="Glutathione_S-Trfase_N"/>
</dbReference>
<sequence length="205" mass="23153">MITVYGVPGWGSAISELMLTLAEIPYHFVNVEGFDKPGPQRDSLMQINPLCQVPTLKLADGSVMSESAAIALTILDQRPDLAPEPGTPQRHPFQRLLIWLVANVYPTFTYADYPERWAADAPQQLRENCVNYRQSLYLWLEQQLVAGPYALGERISLLDCYIAVMCSWGPGREWFEAHTPKFVAVADAVYQRAELEAVLRRNELI</sequence>
<dbReference type="RefSeq" id="WP_134525830.1">
    <property type="nucleotide sequence ID" value="NZ_BJNO01000001.1"/>
</dbReference>
<dbReference type="GeneID" id="57505127"/>
<dbReference type="Gene3D" id="1.20.1050.10">
    <property type="match status" value="1"/>
</dbReference>
<evidence type="ECO:0000313" key="2">
    <source>
        <dbReference type="Proteomes" id="UP000332594"/>
    </source>
</evidence>
<dbReference type="PANTHER" id="PTHR44051">
    <property type="entry name" value="GLUTATHIONE S-TRANSFERASE-RELATED"/>
    <property type="match status" value="1"/>
</dbReference>
<dbReference type="SUPFAM" id="SSF52833">
    <property type="entry name" value="Thioredoxin-like"/>
    <property type="match status" value="1"/>
</dbReference>
<dbReference type="InterPro" id="IPR010987">
    <property type="entry name" value="Glutathione-S-Trfase_C-like"/>
</dbReference>
<reference evidence="1 2" key="1">
    <citation type="submission" date="2019-03" db="EMBL/GenBank/DDBJ databases">
        <authorList>
            <consortium name="Pathogen Informatics"/>
        </authorList>
    </citation>
    <scope>NUCLEOTIDE SEQUENCE [LARGE SCALE GENOMIC DNA]</scope>
    <source>
        <strain evidence="1 2">NCTC13038</strain>
    </source>
</reference>